<dbReference type="EMBL" id="QKZK01000002">
    <property type="protein sequence ID" value="PZX20388.1"/>
    <property type="molecule type" value="Genomic_DNA"/>
</dbReference>
<comment type="similarity">
    <text evidence="6">Belongs to the precorrin methyltransferase family.</text>
</comment>
<dbReference type="InterPro" id="IPR014776">
    <property type="entry name" value="4pyrrole_Mease_sub2"/>
</dbReference>
<dbReference type="SUPFAM" id="SSF53790">
    <property type="entry name" value="Tetrapyrrole methylase"/>
    <property type="match status" value="1"/>
</dbReference>
<name>A0A2W7NJF4_9BACT</name>
<dbReference type="GO" id="GO:0030788">
    <property type="term" value="F:precorrin-2 C20-methyltransferase activity"/>
    <property type="evidence" value="ECO:0007669"/>
    <property type="project" value="InterPro"/>
</dbReference>
<gene>
    <name evidence="8" type="ORF">LX69_00385</name>
</gene>
<comment type="caution">
    <text evidence="8">The sequence shown here is derived from an EMBL/GenBank/DDBJ whole genome shotgun (WGS) entry which is preliminary data.</text>
</comment>
<keyword evidence="5" id="KW-0949">S-adenosyl-L-methionine</keyword>
<dbReference type="Gene3D" id="3.40.1010.10">
    <property type="entry name" value="Cobalt-precorrin-4 Transmethylase, Domain 1"/>
    <property type="match status" value="1"/>
</dbReference>
<feature type="domain" description="Tetrapyrrole methylase" evidence="7">
    <location>
        <begin position="6"/>
        <end position="211"/>
    </location>
</feature>
<dbReference type="AlphaFoldDB" id="A0A2W7NJF4"/>
<dbReference type="GO" id="GO:0032259">
    <property type="term" value="P:methylation"/>
    <property type="evidence" value="ECO:0007669"/>
    <property type="project" value="UniProtKB-KW"/>
</dbReference>
<dbReference type="InterPro" id="IPR014777">
    <property type="entry name" value="4pyrrole_Mease_sub1"/>
</dbReference>
<dbReference type="InterPro" id="IPR035996">
    <property type="entry name" value="4pyrrol_Methylase_sf"/>
</dbReference>
<organism evidence="8 9">
    <name type="scientific">Breznakibacter xylanolyticus</name>
    <dbReference type="NCBI Taxonomy" id="990"/>
    <lineage>
        <taxon>Bacteria</taxon>
        <taxon>Pseudomonadati</taxon>
        <taxon>Bacteroidota</taxon>
        <taxon>Bacteroidia</taxon>
        <taxon>Marinilabiliales</taxon>
        <taxon>Marinilabiliaceae</taxon>
        <taxon>Breznakibacter</taxon>
    </lineage>
</organism>
<evidence type="ECO:0000256" key="1">
    <source>
        <dbReference type="ARBA" id="ARBA00004953"/>
    </source>
</evidence>
<keyword evidence="3 8" id="KW-0489">Methyltransferase</keyword>
<evidence type="ECO:0000256" key="3">
    <source>
        <dbReference type="ARBA" id="ARBA00022603"/>
    </source>
</evidence>
<evidence type="ECO:0000259" key="7">
    <source>
        <dbReference type="Pfam" id="PF00590"/>
    </source>
</evidence>
<dbReference type="InterPro" id="IPR000878">
    <property type="entry name" value="4pyrrol_Mease"/>
</dbReference>
<dbReference type="InterPro" id="IPR012382">
    <property type="entry name" value="CobI/CbiL"/>
</dbReference>
<dbReference type="GO" id="GO:0009236">
    <property type="term" value="P:cobalamin biosynthetic process"/>
    <property type="evidence" value="ECO:0007669"/>
    <property type="project" value="UniProtKB-UniRule"/>
</dbReference>
<keyword evidence="9" id="KW-1185">Reference proteome</keyword>
<sequence>MNIYPFTGVGIGPGDPELITLKGLKALQQADVVYYPATRVEGTNVVSFSKRIIDHYDLLCPCKPLHFPMKPASRHDDYRQAWETVKADIVRGLRVAVVSEGDLLFYSTFGYLLRLAKAEGFDCDLIPGIPAFIHTASIGQLPLVDEDRSITVMARPGSFDKVQQALDANEVVVVMKMSILRDDWAAFVKQCNRPFFYIEKAGTPDQFFTSDVTELAAREIPYFSLIVFQ</sequence>
<accession>A0A2W7NJF4</accession>
<dbReference type="Gene3D" id="3.30.950.10">
    <property type="entry name" value="Methyltransferase, Cobalt-precorrin-4 Transmethylase, Domain 2"/>
    <property type="match status" value="1"/>
</dbReference>
<evidence type="ECO:0000313" key="8">
    <source>
        <dbReference type="EMBL" id="PZX20388.1"/>
    </source>
</evidence>
<dbReference type="PANTHER" id="PTHR43467">
    <property type="entry name" value="COBALT-PRECORRIN-2 C(20)-METHYLTRANSFERASE"/>
    <property type="match status" value="1"/>
</dbReference>
<protein>
    <submittedName>
        <fullName evidence="8">Precorrin-2/cobalt-factor-2 C20-methyltransferase</fullName>
    </submittedName>
</protein>
<keyword evidence="4 8" id="KW-0808">Transferase</keyword>
<evidence type="ECO:0000256" key="4">
    <source>
        <dbReference type="ARBA" id="ARBA00022679"/>
    </source>
</evidence>
<reference evidence="8 9" key="1">
    <citation type="submission" date="2018-06" db="EMBL/GenBank/DDBJ databases">
        <title>Genomic Encyclopedia of Archaeal and Bacterial Type Strains, Phase II (KMG-II): from individual species to whole genera.</title>
        <authorList>
            <person name="Goeker M."/>
        </authorList>
    </citation>
    <scope>NUCLEOTIDE SEQUENCE [LARGE SCALE GENOMIC DNA]</scope>
    <source>
        <strain evidence="8 9">DSM 6779</strain>
    </source>
</reference>
<evidence type="ECO:0000256" key="6">
    <source>
        <dbReference type="PIRNR" id="PIRNR036427"/>
    </source>
</evidence>
<evidence type="ECO:0000256" key="2">
    <source>
        <dbReference type="ARBA" id="ARBA00022573"/>
    </source>
</evidence>
<proteinExistence type="inferred from homology"/>
<dbReference type="RefSeq" id="WP_170124194.1">
    <property type="nucleotide sequence ID" value="NZ_QKZK01000002.1"/>
</dbReference>
<keyword evidence="2" id="KW-0169">Cobalamin biosynthesis</keyword>
<dbReference type="Pfam" id="PF00590">
    <property type="entry name" value="TP_methylase"/>
    <property type="match status" value="1"/>
</dbReference>
<evidence type="ECO:0000313" key="9">
    <source>
        <dbReference type="Proteomes" id="UP000249239"/>
    </source>
</evidence>
<dbReference type="PANTHER" id="PTHR43467:SF2">
    <property type="entry name" value="COBALT-PRECORRIN-2 C(20)-METHYLTRANSFERASE"/>
    <property type="match status" value="1"/>
</dbReference>
<dbReference type="Proteomes" id="UP000249239">
    <property type="component" value="Unassembled WGS sequence"/>
</dbReference>
<dbReference type="PIRSF" id="PIRSF036427">
    <property type="entry name" value="Precrrn-2_mtase"/>
    <property type="match status" value="1"/>
</dbReference>
<comment type="pathway">
    <text evidence="1">Cofactor biosynthesis; adenosylcobalamin biosynthesis.</text>
</comment>
<dbReference type="CDD" id="cd11645">
    <property type="entry name" value="Precorrin_2_C20_MT"/>
    <property type="match status" value="1"/>
</dbReference>
<evidence type="ECO:0000256" key="5">
    <source>
        <dbReference type="ARBA" id="ARBA00022691"/>
    </source>
</evidence>